<proteinExistence type="predicted"/>
<dbReference type="InterPro" id="IPR052977">
    <property type="entry name" value="Polyferredoxin-like_ET"/>
</dbReference>
<keyword evidence="3" id="KW-0411">Iron-sulfur</keyword>
<dbReference type="AlphaFoldDB" id="D9S087"/>
<dbReference type="STRING" id="555079.Toce_0228"/>
<protein>
    <submittedName>
        <fullName evidence="5">Coenzyme F420 hydrogenase/dehydrogenase beta subunit domain protein</fullName>
    </submittedName>
</protein>
<dbReference type="HOGENOM" id="CLU_037958_1_0_9"/>
<evidence type="ECO:0000313" key="5">
    <source>
        <dbReference type="EMBL" id="ADL07015.1"/>
    </source>
</evidence>
<feature type="domain" description="4Fe-4S ferredoxin-type" evidence="4">
    <location>
        <begin position="5"/>
        <end position="35"/>
    </location>
</feature>
<dbReference type="Pfam" id="PF00037">
    <property type="entry name" value="Fer4"/>
    <property type="match status" value="1"/>
</dbReference>
<organism evidence="5 6">
    <name type="scientific">Thermosediminibacter oceani (strain ATCC BAA-1034 / DSM 16646 / JW/IW-1228P)</name>
    <dbReference type="NCBI Taxonomy" id="555079"/>
    <lineage>
        <taxon>Bacteria</taxon>
        <taxon>Bacillati</taxon>
        <taxon>Bacillota</taxon>
        <taxon>Clostridia</taxon>
        <taxon>Thermosediminibacterales</taxon>
        <taxon>Thermosediminibacteraceae</taxon>
        <taxon>Thermosediminibacter</taxon>
    </lineage>
</organism>
<accession>D9S087</accession>
<keyword evidence="1" id="KW-0479">Metal-binding</keyword>
<dbReference type="RefSeq" id="WP_013275066.1">
    <property type="nucleotide sequence ID" value="NC_014377.1"/>
</dbReference>
<dbReference type="eggNOG" id="COG1145">
    <property type="taxonomic scope" value="Bacteria"/>
</dbReference>
<dbReference type="GO" id="GO:0046872">
    <property type="term" value="F:metal ion binding"/>
    <property type="evidence" value="ECO:0007669"/>
    <property type="project" value="UniProtKB-KW"/>
</dbReference>
<dbReference type="OrthoDB" id="430408at2"/>
<dbReference type="Pfam" id="PF04432">
    <property type="entry name" value="FrhB_FdhB_C"/>
    <property type="match status" value="1"/>
</dbReference>
<name>D9S087_THEOJ</name>
<reference evidence="5 6" key="1">
    <citation type="journal article" date="2010" name="Stand. Genomic Sci.">
        <title>Complete genome sequence of Thermosediminibacter oceani type strain (JW/IW-1228P).</title>
        <authorList>
            <person name="Pitluck S."/>
            <person name="Yasawong M."/>
            <person name="Munk C."/>
            <person name="Nolan M."/>
            <person name="Lapidus A."/>
            <person name="Lucas S."/>
            <person name="Glavina Del Rio T."/>
            <person name="Tice H."/>
            <person name="Cheng J.F."/>
            <person name="Bruce D."/>
            <person name="Detter C."/>
            <person name="Tapia R."/>
            <person name="Han C."/>
            <person name="Goodwin L."/>
            <person name="Liolios K."/>
            <person name="Ivanova N."/>
            <person name="Mavromatis K."/>
            <person name="Mikhailova N."/>
            <person name="Pati A."/>
            <person name="Chen A."/>
            <person name="Palaniappan K."/>
            <person name="Land M."/>
            <person name="Hauser L."/>
            <person name="Chang Y.J."/>
            <person name="Jeffries C.D."/>
            <person name="Rohde M."/>
            <person name="Spring S."/>
            <person name="Sikorski J."/>
            <person name="Goker M."/>
            <person name="Woyke T."/>
            <person name="Bristow J."/>
            <person name="Eisen J.A."/>
            <person name="Markowitz V."/>
            <person name="Hugenholtz P."/>
            <person name="Kyrpides N.C."/>
            <person name="Klenk H.P."/>
        </authorList>
    </citation>
    <scope>NUCLEOTIDE SEQUENCE [LARGE SCALE GENOMIC DNA]</scope>
    <source>
        <strain evidence="6">ATCC BAA-1034 / DSM 16646 / JW/IW-1228P</strain>
    </source>
</reference>
<gene>
    <name evidence="5" type="ordered locus">Toce_0228</name>
</gene>
<dbReference type="InterPro" id="IPR017896">
    <property type="entry name" value="4Fe4S_Fe-S-bd"/>
</dbReference>
<dbReference type="SUPFAM" id="SSF46548">
    <property type="entry name" value="alpha-helical ferredoxin"/>
    <property type="match status" value="1"/>
</dbReference>
<sequence>MPKVKEGFVNHDKCINCGLCEKVCPVLNNTPVNNEPKAYACINKDEKIRMDSSSGGTFTLIAEQVINSGGVVFGAGFDEDFTVVHSYAESRESLSNFHGSKYVQSKIGDMYKQAEKFLKQRRQVLFTGTPCQIAGLKSYLRKLYDNLLCVDFICFGVPSTKVWKKYISYHENNIGAPVRRVSFRNKKQGWKRFSMFLSFDNGMKHIESFDKDFFMQAFLKKICLRPSCHACNFKTLHRQSDITLADFWGVQNLLPEMDDDKGTSLVFINSHRGELIFEQIKDKLLYNMVDLNEAVRYNLSAVKSVKQHPNRENFFKELDLISFDALVKKYIQFNVSKIKEN</sequence>
<dbReference type="EMBL" id="CP002131">
    <property type="protein sequence ID" value="ADL07015.1"/>
    <property type="molecule type" value="Genomic_DNA"/>
</dbReference>
<dbReference type="GO" id="GO:0051536">
    <property type="term" value="F:iron-sulfur cluster binding"/>
    <property type="evidence" value="ECO:0007669"/>
    <property type="project" value="UniProtKB-KW"/>
</dbReference>
<evidence type="ECO:0000256" key="1">
    <source>
        <dbReference type="ARBA" id="ARBA00022723"/>
    </source>
</evidence>
<dbReference type="Gene3D" id="3.30.70.20">
    <property type="match status" value="1"/>
</dbReference>
<evidence type="ECO:0000256" key="2">
    <source>
        <dbReference type="ARBA" id="ARBA00023004"/>
    </source>
</evidence>
<dbReference type="eggNOG" id="COG1035">
    <property type="taxonomic scope" value="Bacteria"/>
</dbReference>
<keyword evidence="6" id="KW-1185">Reference proteome</keyword>
<keyword evidence="2" id="KW-0408">Iron</keyword>
<evidence type="ECO:0000313" key="6">
    <source>
        <dbReference type="Proteomes" id="UP000000272"/>
    </source>
</evidence>
<evidence type="ECO:0000259" key="4">
    <source>
        <dbReference type="PROSITE" id="PS51379"/>
    </source>
</evidence>
<dbReference type="InterPro" id="IPR007525">
    <property type="entry name" value="FrhB_FdhB_C"/>
</dbReference>
<dbReference type="PROSITE" id="PS00198">
    <property type="entry name" value="4FE4S_FER_1"/>
    <property type="match status" value="1"/>
</dbReference>
<dbReference type="PANTHER" id="PTHR43193:SF2">
    <property type="entry name" value="POLYFERREDOXIN PROTEIN FWDF"/>
    <property type="match status" value="1"/>
</dbReference>
<dbReference type="Proteomes" id="UP000000272">
    <property type="component" value="Chromosome"/>
</dbReference>
<dbReference type="KEGG" id="toc:Toce_0228"/>
<dbReference type="PANTHER" id="PTHR43193">
    <property type="match status" value="1"/>
</dbReference>
<dbReference type="InterPro" id="IPR017900">
    <property type="entry name" value="4Fe4S_Fe_S_CS"/>
</dbReference>
<dbReference type="PROSITE" id="PS51379">
    <property type="entry name" value="4FE4S_FER_2"/>
    <property type="match status" value="1"/>
</dbReference>
<evidence type="ECO:0000256" key="3">
    <source>
        <dbReference type="ARBA" id="ARBA00023014"/>
    </source>
</evidence>